<accession>A0A0M1VX88</accession>
<sequence length="414" mass="47545">MENSSEKIEKYFKKTINSTMNNNKNSYIEDIEELFIRENVSSNKGIFSILLEAIKFSASDIHIEALTDKIRIRYRINGILKEVAEIDKSFLSSIVSKLKILSSLDIVEKRKPQDGRFSLKYKGREIDFRTSIMPTMNGEKIVIRILDKFNYNFTLEDLYLSEQNKRIFYKAINQNNGIILVNGPTGSGKSSTLYSILKYKNREEVNISTVEDPIEYQIEGINQVQCRNEIGLGFATILRALLRQDPDILMVGEIRDKETAEIVVKASLTGHLVFSTLHSNDSLGCINRLVNLGIDSYLLSLVLQMVVSQRLVRKLCPHCKKEDENYKEKLKSLNLSEEKYKNIKFYTSAGCDKCMGTGYIGRIPVFEIIYFDDILKDMLAQKKEIKQNFKTLLDDAMDKVKEGLTSLDEIMRQL</sequence>
<dbReference type="Pfam" id="PF00437">
    <property type="entry name" value="T2SSE"/>
    <property type="match status" value="1"/>
</dbReference>
<dbReference type="InterPro" id="IPR027417">
    <property type="entry name" value="P-loop_NTPase"/>
</dbReference>
<dbReference type="GO" id="GO:0005886">
    <property type="term" value="C:plasma membrane"/>
    <property type="evidence" value="ECO:0007669"/>
    <property type="project" value="TreeGrafter"/>
</dbReference>
<evidence type="ECO:0000256" key="2">
    <source>
        <dbReference type="ARBA" id="ARBA00022741"/>
    </source>
</evidence>
<protein>
    <recommendedName>
        <fullName evidence="4">Bacterial type II secretion system protein E domain-containing protein</fullName>
    </recommendedName>
</protein>
<evidence type="ECO:0000259" key="4">
    <source>
        <dbReference type="PROSITE" id="PS00662"/>
    </source>
</evidence>
<dbReference type="Gene3D" id="3.40.50.300">
    <property type="entry name" value="P-loop containing nucleotide triphosphate hydrolases"/>
    <property type="match status" value="1"/>
</dbReference>
<keyword evidence="2" id="KW-0547">Nucleotide-binding</keyword>
<evidence type="ECO:0000313" key="5">
    <source>
        <dbReference type="EMBL" id="EEO41291.1"/>
    </source>
</evidence>
<comment type="caution">
    <text evidence="5">The sequence shown here is derived from an EMBL/GenBank/DDBJ whole genome shotgun (WGS) entry which is preliminary data.</text>
</comment>
<dbReference type="FunFam" id="3.40.50.300:FF:000398">
    <property type="entry name" value="Type IV pilus assembly ATPase PilB"/>
    <property type="match status" value="1"/>
</dbReference>
<dbReference type="SUPFAM" id="SSF52540">
    <property type="entry name" value="P-loop containing nucleoside triphosphate hydrolases"/>
    <property type="match status" value="1"/>
</dbReference>
<keyword evidence="3" id="KW-0067">ATP-binding</keyword>
<gene>
    <name evidence="5" type="ORF">FSCG_02004</name>
</gene>
<dbReference type="CDD" id="cd01129">
    <property type="entry name" value="PulE-GspE-like"/>
    <property type="match status" value="1"/>
</dbReference>
<dbReference type="HOGENOM" id="CLU_013446_2_2_0"/>
<dbReference type="eggNOG" id="COG2804">
    <property type="taxonomic scope" value="Bacteria"/>
</dbReference>
<dbReference type="PROSITE" id="PS00662">
    <property type="entry name" value="T2SP_E"/>
    <property type="match status" value="1"/>
</dbReference>
<name>A0A0M1VX88_FUSVC</name>
<dbReference type="Gene3D" id="3.30.450.90">
    <property type="match status" value="1"/>
</dbReference>
<feature type="domain" description="Bacterial type II secretion system protein E" evidence="4">
    <location>
        <begin position="242"/>
        <end position="256"/>
    </location>
</feature>
<dbReference type="GO" id="GO:0016887">
    <property type="term" value="F:ATP hydrolysis activity"/>
    <property type="evidence" value="ECO:0007669"/>
    <property type="project" value="TreeGrafter"/>
</dbReference>
<dbReference type="PANTHER" id="PTHR30258:SF1">
    <property type="entry name" value="PROTEIN TRANSPORT PROTEIN HOFB HOMOLOG"/>
    <property type="match status" value="1"/>
</dbReference>
<dbReference type="PANTHER" id="PTHR30258">
    <property type="entry name" value="TYPE II SECRETION SYSTEM PROTEIN GSPE-RELATED"/>
    <property type="match status" value="1"/>
</dbReference>
<comment type="similarity">
    <text evidence="1">Belongs to the GSP E family.</text>
</comment>
<dbReference type="InterPro" id="IPR001482">
    <property type="entry name" value="T2SS/T4SS_dom"/>
</dbReference>
<dbReference type="Proteomes" id="UP000004925">
    <property type="component" value="Unassembled WGS sequence"/>
</dbReference>
<proteinExistence type="inferred from homology"/>
<reference evidence="5 6" key="1">
    <citation type="submission" date="2011-10" db="EMBL/GenBank/DDBJ databases">
        <title>The Genome Sequence of Fusobacterium sp. 4_1_13.</title>
        <authorList>
            <consortium name="The Broad Institute Genome Sequencing Platform"/>
            <person name="Earl A."/>
            <person name="Ward D."/>
            <person name="Feldgarden M."/>
            <person name="Gevers D."/>
            <person name="Strauss J."/>
            <person name="Ambrose C."/>
            <person name="Allen-Vercoe E."/>
            <person name="Young S.K."/>
            <person name="Zeng Q."/>
            <person name="Gargeya S."/>
            <person name="Fitzgerald M."/>
            <person name="Haas B."/>
            <person name="Abouelleil A."/>
            <person name="Alvarado L."/>
            <person name="Arachchi H.M."/>
            <person name="Berlin A."/>
            <person name="Brown A."/>
            <person name="Chapman S.B."/>
            <person name="Chen Z."/>
            <person name="Dunbar C."/>
            <person name="Freedman E."/>
            <person name="Gearin G."/>
            <person name="Goldberg J."/>
            <person name="Griggs A."/>
            <person name="Gujja S."/>
            <person name="Heiman D."/>
            <person name="Howarth C."/>
            <person name="Larson L."/>
            <person name="Lui A."/>
            <person name="MacDonald P.J."/>
            <person name="Montmayeur A."/>
            <person name="Murphy C."/>
            <person name="Neiman D."/>
            <person name="Pearson M."/>
            <person name="Priest M."/>
            <person name="Roberts A."/>
            <person name="Saif S."/>
            <person name="Shea T."/>
            <person name="Shenoy N."/>
            <person name="Sisk P."/>
            <person name="Stolte C."/>
            <person name="Sykes S."/>
            <person name="Wortman J."/>
            <person name="Nusbaum C."/>
            <person name="Birren B."/>
        </authorList>
    </citation>
    <scope>NUCLEOTIDE SEQUENCE [LARGE SCALE GENOMIC DNA]</scope>
    <source>
        <strain evidence="5 6">4_1_13</strain>
    </source>
</reference>
<evidence type="ECO:0000256" key="3">
    <source>
        <dbReference type="ARBA" id="ARBA00022840"/>
    </source>
</evidence>
<organism evidence="5 6">
    <name type="scientific">Fusobacterium vincentii 4_1_13</name>
    <dbReference type="NCBI Taxonomy" id="469606"/>
    <lineage>
        <taxon>Bacteria</taxon>
        <taxon>Fusobacteriati</taxon>
        <taxon>Fusobacteriota</taxon>
        <taxon>Fusobacteriia</taxon>
        <taxon>Fusobacteriales</taxon>
        <taxon>Fusobacteriaceae</taxon>
        <taxon>Fusobacterium</taxon>
    </lineage>
</organism>
<dbReference type="GO" id="GO:0005524">
    <property type="term" value="F:ATP binding"/>
    <property type="evidence" value="ECO:0007669"/>
    <property type="project" value="UniProtKB-KW"/>
</dbReference>
<dbReference type="EMBL" id="ACDE02000015">
    <property type="protein sequence ID" value="EEO41291.1"/>
    <property type="molecule type" value="Genomic_DNA"/>
</dbReference>
<dbReference type="AlphaFoldDB" id="A0A0M1VX88"/>
<evidence type="ECO:0000256" key="1">
    <source>
        <dbReference type="ARBA" id="ARBA00006611"/>
    </source>
</evidence>
<evidence type="ECO:0000313" key="6">
    <source>
        <dbReference type="Proteomes" id="UP000004925"/>
    </source>
</evidence>
<dbReference type="RefSeq" id="WP_008803637.1">
    <property type="nucleotide sequence ID" value="NZ_KQ235736.1"/>
</dbReference>